<dbReference type="InterPro" id="IPR011063">
    <property type="entry name" value="TilS/TtcA_N"/>
</dbReference>
<keyword evidence="1 7" id="KW-0963">Cytoplasm</keyword>
<evidence type="ECO:0000259" key="9">
    <source>
        <dbReference type="Pfam" id="PF09179"/>
    </source>
</evidence>
<comment type="caution">
    <text evidence="10">The sequence shown here is derived from an EMBL/GenBank/DDBJ whole genome shotgun (WGS) entry which is preliminary data.</text>
</comment>
<comment type="function">
    <text evidence="7">Ligates lysine onto the cytidine present at position 34 of the AUA codon-specific tRNA(Ile) that contains the anticodon CAU, in an ATP-dependent manner. Cytidine is converted to lysidine, thus changing the amino acid specificity of the tRNA from methionine to isoleucine.</text>
</comment>
<name>A0A371P9D9_9ACTN</name>
<dbReference type="EMBL" id="QUBR01000001">
    <property type="protein sequence ID" value="REK72573.1"/>
    <property type="molecule type" value="Genomic_DNA"/>
</dbReference>
<evidence type="ECO:0000313" key="10">
    <source>
        <dbReference type="EMBL" id="REK72573.1"/>
    </source>
</evidence>
<dbReference type="InterPro" id="IPR012094">
    <property type="entry name" value="tRNA_Ile_lys_synt"/>
</dbReference>
<gene>
    <name evidence="7 10" type="primary">tilS</name>
    <name evidence="10" type="ORF">DX116_02865</name>
</gene>
<proteinExistence type="inferred from homology"/>
<keyword evidence="4 7" id="KW-0547">Nucleotide-binding</keyword>
<dbReference type="Pfam" id="PF01171">
    <property type="entry name" value="ATP_bind_3"/>
    <property type="match status" value="1"/>
</dbReference>
<evidence type="ECO:0000256" key="7">
    <source>
        <dbReference type="HAMAP-Rule" id="MF_01161"/>
    </source>
</evidence>
<protein>
    <recommendedName>
        <fullName evidence="7">tRNA(Ile)-lysidine synthase</fullName>
        <ecNumber evidence="7">6.3.4.19</ecNumber>
    </recommendedName>
    <alternativeName>
        <fullName evidence="7">tRNA(Ile)-2-lysyl-cytidine synthase</fullName>
    </alternativeName>
    <alternativeName>
        <fullName evidence="7">tRNA(Ile)-lysidine synthetase</fullName>
    </alternativeName>
</protein>
<comment type="similarity">
    <text evidence="7">Belongs to the tRNA(Ile)-lysidine synthase family.</text>
</comment>
<evidence type="ECO:0000256" key="4">
    <source>
        <dbReference type="ARBA" id="ARBA00022741"/>
    </source>
</evidence>
<evidence type="ECO:0000256" key="2">
    <source>
        <dbReference type="ARBA" id="ARBA00022598"/>
    </source>
</evidence>
<dbReference type="PANTHER" id="PTHR43033:SF1">
    <property type="entry name" value="TRNA(ILE)-LYSIDINE SYNTHASE-RELATED"/>
    <property type="match status" value="1"/>
</dbReference>
<evidence type="ECO:0000313" key="11">
    <source>
        <dbReference type="Proteomes" id="UP000265581"/>
    </source>
</evidence>
<dbReference type="GO" id="GO:0032267">
    <property type="term" value="F:tRNA(Ile)-lysidine synthase activity"/>
    <property type="evidence" value="ECO:0007669"/>
    <property type="project" value="UniProtKB-EC"/>
</dbReference>
<dbReference type="Pfam" id="PF09179">
    <property type="entry name" value="TilS"/>
    <property type="match status" value="1"/>
</dbReference>
<dbReference type="GO" id="GO:0005737">
    <property type="term" value="C:cytoplasm"/>
    <property type="evidence" value="ECO:0007669"/>
    <property type="project" value="UniProtKB-SubCell"/>
</dbReference>
<dbReference type="PANTHER" id="PTHR43033">
    <property type="entry name" value="TRNA(ILE)-LYSIDINE SYNTHASE-RELATED"/>
    <property type="match status" value="1"/>
</dbReference>
<accession>A0A371P9D9</accession>
<comment type="catalytic activity">
    <reaction evidence="6 7">
        <text>cytidine(34) in tRNA(Ile2) + L-lysine + ATP = lysidine(34) in tRNA(Ile2) + AMP + diphosphate + H(+)</text>
        <dbReference type="Rhea" id="RHEA:43744"/>
        <dbReference type="Rhea" id="RHEA-COMP:10625"/>
        <dbReference type="Rhea" id="RHEA-COMP:10670"/>
        <dbReference type="ChEBI" id="CHEBI:15378"/>
        <dbReference type="ChEBI" id="CHEBI:30616"/>
        <dbReference type="ChEBI" id="CHEBI:32551"/>
        <dbReference type="ChEBI" id="CHEBI:33019"/>
        <dbReference type="ChEBI" id="CHEBI:82748"/>
        <dbReference type="ChEBI" id="CHEBI:83665"/>
        <dbReference type="ChEBI" id="CHEBI:456215"/>
        <dbReference type="EC" id="6.3.4.19"/>
    </reaction>
</comment>
<dbReference type="OrthoDB" id="5244702at2"/>
<evidence type="ECO:0000256" key="5">
    <source>
        <dbReference type="ARBA" id="ARBA00022840"/>
    </source>
</evidence>
<dbReference type="HAMAP" id="MF_01161">
    <property type="entry name" value="tRNA_Ile_lys_synt"/>
    <property type="match status" value="1"/>
</dbReference>
<keyword evidence="11" id="KW-1185">Reference proteome</keyword>
<organism evidence="10 11">
    <name type="scientific">Aeromicrobium endophyticum</name>
    <dbReference type="NCBI Taxonomy" id="2292704"/>
    <lineage>
        <taxon>Bacteria</taxon>
        <taxon>Bacillati</taxon>
        <taxon>Actinomycetota</taxon>
        <taxon>Actinomycetes</taxon>
        <taxon>Propionibacteriales</taxon>
        <taxon>Nocardioidaceae</taxon>
        <taxon>Aeromicrobium</taxon>
    </lineage>
</organism>
<evidence type="ECO:0000259" key="8">
    <source>
        <dbReference type="Pfam" id="PF01171"/>
    </source>
</evidence>
<dbReference type="GO" id="GO:0006400">
    <property type="term" value="P:tRNA modification"/>
    <property type="evidence" value="ECO:0007669"/>
    <property type="project" value="UniProtKB-UniRule"/>
</dbReference>
<comment type="domain">
    <text evidence="7">The N-terminal region contains the highly conserved SGGXDS motif, predicted to be a P-loop motif involved in ATP binding.</text>
</comment>
<dbReference type="AlphaFoldDB" id="A0A371P9D9"/>
<dbReference type="SUPFAM" id="SSF52402">
    <property type="entry name" value="Adenine nucleotide alpha hydrolases-like"/>
    <property type="match status" value="1"/>
</dbReference>
<dbReference type="RefSeq" id="WP_119702686.1">
    <property type="nucleotide sequence ID" value="NZ_JBHSOI010000001.1"/>
</dbReference>
<feature type="domain" description="tRNA(Ile)-lysidine/2-thiocytidine synthase N-terminal" evidence="8">
    <location>
        <begin position="29"/>
        <end position="198"/>
    </location>
</feature>
<keyword evidence="3 7" id="KW-0819">tRNA processing</keyword>
<comment type="subcellular location">
    <subcellularLocation>
        <location evidence="7">Cytoplasm</location>
    </subcellularLocation>
</comment>
<evidence type="ECO:0000256" key="6">
    <source>
        <dbReference type="ARBA" id="ARBA00048539"/>
    </source>
</evidence>
<dbReference type="InterPro" id="IPR014729">
    <property type="entry name" value="Rossmann-like_a/b/a_fold"/>
</dbReference>
<dbReference type="GO" id="GO:0005524">
    <property type="term" value="F:ATP binding"/>
    <property type="evidence" value="ECO:0007669"/>
    <property type="project" value="UniProtKB-UniRule"/>
</dbReference>
<dbReference type="InterPro" id="IPR012795">
    <property type="entry name" value="tRNA_Ile_lys_synt_N"/>
</dbReference>
<reference evidence="10 11" key="1">
    <citation type="submission" date="2018-08" db="EMBL/GenBank/DDBJ databases">
        <title>Aeromicrobium sp. M2KJ-4, whole genome shotgun sequence.</title>
        <authorList>
            <person name="Tuo L."/>
        </authorList>
    </citation>
    <scope>NUCLEOTIDE SEQUENCE [LARGE SCALE GENOMIC DNA]</scope>
    <source>
        <strain evidence="10 11">M2KJ-4</strain>
    </source>
</reference>
<evidence type="ECO:0000256" key="1">
    <source>
        <dbReference type="ARBA" id="ARBA00022490"/>
    </source>
</evidence>
<dbReference type="InterPro" id="IPR015262">
    <property type="entry name" value="tRNA_Ile_lys_synt_subst-bd"/>
</dbReference>
<dbReference type="SUPFAM" id="SSF82829">
    <property type="entry name" value="MesJ substrate recognition domain-like"/>
    <property type="match status" value="1"/>
</dbReference>
<feature type="binding site" evidence="7">
    <location>
        <begin position="34"/>
        <end position="39"/>
    </location>
    <ligand>
        <name>ATP</name>
        <dbReference type="ChEBI" id="CHEBI:30616"/>
    </ligand>
</feature>
<sequence length="321" mass="33171">MGGALDPAVATGRNLVRAALDDLSAGARVVVGVSGGADSLALAAVTAFVARRDGYDLSAVVVDHGLQHGSADVADVAVRQVRSLGVPAVVERVDVGRAGGPEAAARDARLSVLASTGADAVLLAHTLDDQAETVLLGLGRGSGPRSISGMAPRDGLWRRPLLTVRRADTERICRASGLAWWTDPHNSDPAFRRSRLRAEVMPMLEDVLGGGVAEALARTADQVRADGTLLDQLAAEVSDPSDVPTLAALPPALRSRVLRRLALAAGASAAELAASHLAELDRLVTDWHGQQRIELPGRVSVTRVRTSGGTSLMFAATPVGG</sequence>
<dbReference type="NCBIfam" id="TIGR02432">
    <property type="entry name" value="lysidine_TilS_N"/>
    <property type="match status" value="1"/>
</dbReference>
<feature type="domain" description="tRNA(Ile)-lysidine synthase substrate-binding" evidence="9">
    <location>
        <begin position="242"/>
        <end position="303"/>
    </location>
</feature>
<keyword evidence="2 7" id="KW-0436">Ligase</keyword>
<keyword evidence="5 7" id="KW-0067">ATP-binding</keyword>
<dbReference type="Gene3D" id="3.40.50.620">
    <property type="entry name" value="HUPs"/>
    <property type="match status" value="1"/>
</dbReference>
<dbReference type="CDD" id="cd01992">
    <property type="entry name" value="TilS_N"/>
    <property type="match status" value="1"/>
</dbReference>
<evidence type="ECO:0000256" key="3">
    <source>
        <dbReference type="ARBA" id="ARBA00022694"/>
    </source>
</evidence>
<dbReference type="EC" id="6.3.4.19" evidence="7"/>
<dbReference type="Proteomes" id="UP000265581">
    <property type="component" value="Unassembled WGS sequence"/>
</dbReference>